<dbReference type="Proteomes" id="UP000054538">
    <property type="component" value="Unassembled WGS sequence"/>
</dbReference>
<accession>A0A0D0E3R7</accession>
<evidence type="ECO:0000313" key="2">
    <source>
        <dbReference type="Proteomes" id="UP000054538"/>
    </source>
</evidence>
<reference evidence="2" key="2">
    <citation type="submission" date="2015-01" db="EMBL/GenBank/DDBJ databases">
        <title>Evolutionary Origins and Diversification of the Mycorrhizal Mutualists.</title>
        <authorList>
            <consortium name="DOE Joint Genome Institute"/>
            <consortium name="Mycorrhizal Genomics Consortium"/>
            <person name="Kohler A."/>
            <person name="Kuo A."/>
            <person name="Nagy L.G."/>
            <person name="Floudas D."/>
            <person name="Copeland A."/>
            <person name="Barry K.W."/>
            <person name="Cichocki N."/>
            <person name="Veneault-Fourrey C."/>
            <person name="LaButti K."/>
            <person name="Lindquist E.A."/>
            <person name="Lipzen A."/>
            <person name="Lundell T."/>
            <person name="Morin E."/>
            <person name="Murat C."/>
            <person name="Riley R."/>
            <person name="Ohm R."/>
            <person name="Sun H."/>
            <person name="Tunlid A."/>
            <person name="Henrissat B."/>
            <person name="Grigoriev I.V."/>
            <person name="Hibbett D.S."/>
            <person name="Martin F."/>
        </authorList>
    </citation>
    <scope>NUCLEOTIDE SEQUENCE [LARGE SCALE GENOMIC DNA]</scope>
    <source>
        <strain evidence="2">Ve08.2h10</strain>
    </source>
</reference>
<dbReference type="InParanoid" id="A0A0D0E3R7"/>
<reference evidence="1 2" key="1">
    <citation type="submission" date="2014-04" db="EMBL/GenBank/DDBJ databases">
        <authorList>
            <consortium name="DOE Joint Genome Institute"/>
            <person name="Kuo A."/>
            <person name="Kohler A."/>
            <person name="Jargeat P."/>
            <person name="Nagy L.G."/>
            <person name="Floudas D."/>
            <person name="Copeland A."/>
            <person name="Barry K.W."/>
            <person name="Cichocki N."/>
            <person name="Veneault-Fourrey C."/>
            <person name="LaButti K."/>
            <person name="Lindquist E.A."/>
            <person name="Lipzen A."/>
            <person name="Lundell T."/>
            <person name="Morin E."/>
            <person name="Murat C."/>
            <person name="Sun H."/>
            <person name="Tunlid A."/>
            <person name="Henrissat B."/>
            <person name="Grigoriev I.V."/>
            <person name="Hibbett D.S."/>
            <person name="Martin F."/>
            <person name="Nordberg H.P."/>
            <person name="Cantor M.N."/>
            <person name="Hua S.X."/>
        </authorList>
    </citation>
    <scope>NUCLEOTIDE SEQUENCE [LARGE SCALE GENOMIC DNA]</scope>
    <source>
        <strain evidence="1 2">Ve08.2h10</strain>
    </source>
</reference>
<dbReference type="GO" id="GO:0004867">
    <property type="term" value="F:serine-type endopeptidase inhibitor activity"/>
    <property type="evidence" value="ECO:0007669"/>
    <property type="project" value="InterPro"/>
</dbReference>
<gene>
    <name evidence="1" type="ORF">PAXRUDRAFT_11344</name>
</gene>
<evidence type="ECO:0000313" key="1">
    <source>
        <dbReference type="EMBL" id="KIK95609.1"/>
    </source>
</evidence>
<dbReference type="OrthoDB" id="2661974at2759"/>
<dbReference type="Pfam" id="PF16850">
    <property type="entry name" value="Inhibitor_I66"/>
    <property type="match status" value="1"/>
</dbReference>
<protein>
    <submittedName>
        <fullName evidence="1">Uncharacterized protein</fullName>
    </submittedName>
</protein>
<dbReference type="HOGENOM" id="CLU_2004621_0_0_1"/>
<dbReference type="AlphaFoldDB" id="A0A0D0E3R7"/>
<organism evidence="1 2">
    <name type="scientific">Paxillus rubicundulus Ve08.2h10</name>
    <dbReference type="NCBI Taxonomy" id="930991"/>
    <lineage>
        <taxon>Eukaryota</taxon>
        <taxon>Fungi</taxon>
        <taxon>Dikarya</taxon>
        <taxon>Basidiomycota</taxon>
        <taxon>Agaricomycotina</taxon>
        <taxon>Agaricomycetes</taxon>
        <taxon>Agaricomycetidae</taxon>
        <taxon>Boletales</taxon>
        <taxon>Paxilineae</taxon>
        <taxon>Paxillaceae</taxon>
        <taxon>Paxillus</taxon>
    </lineage>
</organism>
<dbReference type="EMBL" id="KN825032">
    <property type="protein sequence ID" value="KIK95609.1"/>
    <property type="molecule type" value="Genomic_DNA"/>
</dbReference>
<dbReference type="InterPro" id="IPR031755">
    <property type="entry name" value="Inhibitor_I66"/>
</dbReference>
<keyword evidence="2" id="KW-1185">Reference proteome</keyword>
<sequence>MSLEAGKYIIGLTQYWDKEHAEVRFIGRSPTEVQTVVVLPSDAQTEPPVWHISEDGGRYTIRDEDGIAISPKNGQLQVTGEATTWEIAPYFKGGGYRVTDASGNYWTVQNGELTTGTPVIISPPSVSTGILQIPGAQATSLSGI</sequence>
<name>A0A0D0E3R7_9AGAM</name>
<proteinExistence type="predicted"/>
<dbReference type="Gene3D" id="2.80.10.50">
    <property type="match status" value="1"/>
</dbReference>